<dbReference type="EMBL" id="AOIU01000047">
    <property type="protein sequence ID" value="ELZ20332.1"/>
    <property type="molecule type" value="Genomic_DNA"/>
</dbReference>
<gene>
    <name evidence="1" type="ORF">C475_21202</name>
</gene>
<accession>M0CD93</accession>
<keyword evidence="2" id="KW-1185">Reference proteome</keyword>
<reference evidence="1 2" key="1">
    <citation type="journal article" date="2014" name="PLoS Genet.">
        <title>Phylogenetically driven sequencing of extremely halophilic archaea reveals strategies for static and dynamic osmo-response.</title>
        <authorList>
            <person name="Becker E.A."/>
            <person name="Seitzer P.M."/>
            <person name="Tritt A."/>
            <person name="Larsen D."/>
            <person name="Krusor M."/>
            <person name="Yao A.I."/>
            <person name="Wu D."/>
            <person name="Madern D."/>
            <person name="Eisen J.A."/>
            <person name="Darling A.E."/>
            <person name="Facciotti M.T."/>
        </authorList>
    </citation>
    <scope>NUCLEOTIDE SEQUENCE [LARGE SCALE GENOMIC DNA]</scope>
    <source>
        <strain evidence="1 2">2-9-1</strain>
    </source>
</reference>
<organism evidence="1 2">
    <name type="scientific">Halosimplex carlsbadense 2-9-1</name>
    <dbReference type="NCBI Taxonomy" id="797114"/>
    <lineage>
        <taxon>Archaea</taxon>
        <taxon>Methanobacteriati</taxon>
        <taxon>Methanobacteriota</taxon>
        <taxon>Stenosarchaea group</taxon>
        <taxon>Halobacteria</taxon>
        <taxon>Halobacteriales</taxon>
        <taxon>Haloarculaceae</taxon>
        <taxon>Halosimplex</taxon>
    </lineage>
</organism>
<evidence type="ECO:0000313" key="2">
    <source>
        <dbReference type="Proteomes" id="UP000011626"/>
    </source>
</evidence>
<name>M0CD93_9EURY</name>
<proteinExistence type="predicted"/>
<dbReference type="AlphaFoldDB" id="M0CD93"/>
<sequence>MMRVDRPMGETERIVEDSMRAAGIPDRKIGRDGRGRIEGVKTAISATGIVLADVATLPERDDSCYVSIVGRYNSRSQIPSLLGRQSPKISEEVRSILREKAGDDLTVL</sequence>
<protein>
    <submittedName>
        <fullName evidence="1">Uncharacterized protein</fullName>
    </submittedName>
</protein>
<comment type="caution">
    <text evidence="1">The sequence shown here is derived from an EMBL/GenBank/DDBJ whole genome shotgun (WGS) entry which is preliminary data.</text>
</comment>
<evidence type="ECO:0000313" key="1">
    <source>
        <dbReference type="EMBL" id="ELZ20332.1"/>
    </source>
</evidence>
<dbReference type="Proteomes" id="UP000011626">
    <property type="component" value="Unassembled WGS sequence"/>
</dbReference>